<name>A0ABV0GAL0_9BURK</name>
<evidence type="ECO:0000313" key="8">
    <source>
        <dbReference type="Proteomes" id="UP001462640"/>
    </source>
</evidence>
<feature type="transmembrane region" description="Helical" evidence="6">
    <location>
        <begin position="173"/>
        <end position="192"/>
    </location>
</feature>
<feature type="transmembrane region" description="Helical" evidence="6">
    <location>
        <begin position="295"/>
        <end position="317"/>
    </location>
</feature>
<feature type="transmembrane region" description="Helical" evidence="6">
    <location>
        <begin position="7"/>
        <end position="30"/>
    </location>
</feature>
<dbReference type="PANTHER" id="PTHR30250:SF11">
    <property type="entry name" value="O-ANTIGEN TRANSPORTER-RELATED"/>
    <property type="match status" value="1"/>
</dbReference>
<accession>A0ABV0GAL0</accession>
<feature type="transmembrane region" description="Helical" evidence="6">
    <location>
        <begin position="36"/>
        <end position="57"/>
    </location>
</feature>
<dbReference type="Proteomes" id="UP001462640">
    <property type="component" value="Unassembled WGS sequence"/>
</dbReference>
<feature type="transmembrane region" description="Helical" evidence="6">
    <location>
        <begin position="109"/>
        <end position="128"/>
    </location>
</feature>
<evidence type="ECO:0000256" key="3">
    <source>
        <dbReference type="ARBA" id="ARBA00022692"/>
    </source>
</evidence>
<feature type="transmembrane region" description="Helical" evidence="6">
    <location>
        <begin position="329"/>
        <end position="347"/>
    </location>
</feature>
<keyword evidence="8" id="KW-1185">Reference proteome</keyword>
<gene>
    <name evidence="7" type="ORF">ABDJ40_04690</name>
</gene>
<dbReference type="EMBL" id="JBDPZC010000001">
    <property type="protein sequence ID" value="MEO3712062.1"/>
    <property type="molecule type" value="Genomic_DNA"/>
</dbReference>
<evidence type="ECO:0000256" key="4">
    <source>
        <dbReference type="ARBA" id="ARBA00022989"/>
    </source>
</evidence>
<dbReference type="Pfam" id="PF01943">
    <property type="entry name" value="Polysacc_synt"/>
    <property type="match status" value="1"/>
</dbReference>
<evidence type="ECO:0000313" key="7">
    <source>
        <dbReference type="EMBL" id="MEO3712062.1"/>
    </source>
</evidence>
<comment type="subcellular location">
    <subcellularLocation>
        <location evidence="1">Cell membrane</location>
        <topology evidence="1">Multi-pass membrane protein</topology>
    </subcellularLocation>
</comment>
<feature type="transmembrane region" description="Helical" evidence="6">
    <location>
        <begin position="359"/>
        <end position="378"/>
    </location>
</feature>
<keyword evidence="4 6" id="KW-1133">Transmembrane helix</keyword>
<proteinExistence type="predicted"/>
<feature type="transmembrane region" description="Helical" evidence="6">
    <location>
        <begin position="447"/>
        <end position="473"/>
    </location>
</feature>
<protein>
    <submittedName>
        <fullName evidence="7">Lipopolysaccharide biosynthesis protein</fullName>
    </submittedName>
</protein>
<evidence type="ECO:0000256" key="5">
    <source>
        <dbReference type="ARBA" id="ARBA00023136"/>
    </source>
</evidence>
<keyword evidence="3 6" id="KW-0812">Transmembrane</keyword>
<evidence type="ECO:0000256" key="6">
    <source>
        <dbReference type="SAM" id="Phobius"/>
    </source>
</evidence>
<keyword evidence="2" id="KW-1003">Cell membrane</keyword>
<feature type="transmembrane region" description="Helical" evidence="6">
    <location>
        <begin position="384"/>
        <end position="406"/>
    </location>
</feature>
<feature type="transmembrane region" description="Helical" evidence="6">
    <location>
        <begin position="78"/>
        <end position="97"/>
    </location>
</feature>
<feature type="transmembrane region" description="Helical" evidence="6">
    <location>
        <begin position="140"/>
        <end position="161"/>
    </location>
</feature>
<comment type="caution">
    <text evidence="7">The sequence shown here is derived from an EMBL/GenBank/DDBJ whole genome shotgun (WGS) entry which is preliminary data.</text>
</comment>
<sequence>MGLKDAWAYLALRAFNGALAFASLACLTRWLDAEAYGRYALGIGLIGAAASISYQWLGTATGRFYAVHSAAPDGLLATVLRTWCALSLGLLALAWLAHALGWQSLFNPMQWLLISVGAILMGLFNLFLQWANARAEPRRYGRMTVLRAALALGLAALVLRWPGLPGSWAGETLALACAVAALLVACALAGIANPAALRHGAAPVALAPLARYGLPQAGGFLAIMVLDQSDRFIIQHWQGSAAVGGYAAGYDLAQQSMGVLLNVFYLGAFPHLVRLHEQGSQTAARELYVQTAETVMLVAGFAAAVFIVLSSAMARLIFGQGVAQLAAEIMPWIAVAIALGGIKAYVLDLGFQLHKRTRATLLMTAFMALLNIALNLLLVPHFGVIAAAWSAVAAFGLGAGWSYLWGRHRLQMPALGRCMLGSVTATMTAVAVGSYGKAIWMPDSPTLLATVLTGLLMTASYFLVALGLDLAAFRQLTGRMVRRLVGHRIS</sequence>
<dbReference type="PROSITE" id="PS51257">
    <property type="entry name" value="PROKAR_LIPOPROTEIN"/>
    <property type="match status" value="1"/>
</dbReference>
<feature type="transmembrane region" description="Helical" evidence="6">
    <location>
        <begin position="418"/>
        <end position="435"/>
    </location>
</feature>
<dbReference type="PANTHER" id="PTHR30250">
    <property type="entry name" value="PST FAMILY PREDICTED COLANIC ACID TRANSPORTER"/>
    <property type="match status" value="1"/>
</dbReference>
<dbReference type="RefSeq" id="WP_347606695.1">
    <property type="nucleotide sequence ID" value="NZ_JBDPZC010000001.1"/>
</dbReference>
<organism evidence="7 8">
    <name type="scientific">Roseateles flavus</name>
    <dbReference type="NCBI Taxonomy" id="3149041"/>
    <lineage>
        <taxon>Bacteria</taxon>
        <taxon>Pseudomonadati</taxon>
        <taxon>Pseudomonadota</taxon>
        <taxon>Betaproteobacteria</taxon>
        <taxon>Burkholderiales</taxon>
        <taxon>Sphaerotilaceae</taxon>
        <taxon>Roseateles</taxon>
    </lineage>
</organism>
<keyword evidence="5 6" id="KW-0472">Membrane</keyword>
<evidence type="ECO:0000256" key="1">
    <source>
        <dbReference type="ARBA" id="ARBA00004651"/>
    </source>
</evidence>
<evidence type="ECO:0000256" key="2">
    <source>
        <dbReference type="ARBA" id="ARBA00022475"/>
    </source>
</evidence>
<dbReference type="InterPro" id="IPR002797">
    <property type="entry name" value="Polysacc_synth"/>
</dbReference>
<reference evidence="7 8" key="1">
    <citation type="submission" date="2024-05" db="EMBL/GenBank/DDBJ databases">
        <title>Roseateles sp. 2.12 16S ribosomal RNA gene Genome sequencing and assembly.</title>
        <authorList>
            <person name="Woo H."/>
        </authorList>
    </citation>
    <scope>NUCLEOTIDE SEQUENCE [LARGE SCALE GENOMIC DNA]</scope>
    <source>
        <strain evidence="7 8">2.12</strain>
    </source>
</reference>
<dbReference type="InterPro" id="IPR050833">
    <property type="entry name" value="Poly_Biosynth_Transport"/>
</dbReference>